<evidence type="ECO:0000313" key="2">
    <source>
        <dbReference type="EMBL" id="GMN34546.1"/>
    </source>
</evidence>
<organism evidence="2 3">
    <name type="scientific">Ficus carica</name>
    <name type="common">Common fig</name>
    <dbReference type="NCBI Taxonomy" id="3494"/>
    <lineage>
        <taxon>Eukaryota</taxon>
        <taxon>Viridiplantae</taxon>
        <taxon>Streptophyta</taxon>
        <taxon>Embryophyta</taxon>
        <taxon>Tracheophyta</taxon>
        <taxon>Spermatophyta</taxon>
        <taxon>Magnoliopsida</taxon>
        <taxon>eudicotyledons</taxon>
        <taxon>Gunneridae</taxon>
        <taxon>Pentapetalae</taxon>
        <taxon>rosids</taxon>
        <taxon>fabids</taxon>
        <taxon>Rosales</taxon>
        <taxon>Moraceae</taxon>
        <taxon>Ficeae</taxon>
        <taxon>Ficus</taxon>
    </lineage>
</organism>
<dbReference type="AlphaFoldDB" id="A0AA87ZZC1"/>
<evidence type="ECO:0000313" key="3">
    <source>
        <dbReference type="Proteomes" id="UP001187192"/>
    </source>
</evidence>
<gene>
    <name evidence="2" type="ORF">TIFTF001_004762</name>
</gene>
<protein>
    <submittedName>
        <fullName evidence="2">Uncharacterized protein</fullName>
    </submittedName>
</protein>
<accession>A0AA87ZZC1</accession>
<name>A0AA87ZZC1_FICCA</name>
<feature type="region of interest" description="Disordered" evidence="1">
    <location>
        <begin position="1"/>
        <end position="62"/>
    </location>
</feature>
<comment type="caution">
    <text evidence="2">The sequence shown here is derived from an EMBL/GenBank/DDBJ whole genome shotgun (WGS) entry which is preliminary data.</text>
</comment>
<keyword evidence="3" id="KW-1185">Reference proteome</keyword>
<dbReference type="EMBL" id="BTGU01000004">
    <property type="protein sequence ID" value="GMN34546.1"/>
    <property type="molecule type" value="Genomic_DNA"/>
</dbReference>
<sequence length="62" mass="6797">MVSRRFRHQDGEEEKDGLNSAGDGSDSIRALDILPSGSRKRRSSGRHENDGLSSADCKNPKL</sequence>
<reference evidence="2" key="1">
    <citation type="submission" date="2023-07" db="EMBL/GenBank/DDBJ databases">
        <title>draft genome sequence of fig (Ficus carica).</title>
        <authorList>
            <person name="Takahashi T."/>
            <person name="Nishimura K."/>
        </authorList>
    </citation>
    <scope>NUCLEOTIDE SEQUENCE</scope>
</reference>
<evidence type="ECO:0000256" key="1">
    <source>
        <dbReference type="SAM" id="MobiDB-lite"/>
    </source>
</evidence>
<proteinExistence type="predicted"/>
<dbReference type="Proteomes" id="UP001187192">
    <property type="component" value="Unassembled WGS sequence"/>
</dbReference>